<feature type="transmembrane region" description="Helical" evidence="1">
    <location>
        <begin position="33"/>
        <end position="51"/>
    </location>
</feature>
<name>A0A8J2V944_9FLAO</name>
<dbReference type="Proteomes" id="UP000652231">
    <property type="component" value="Unassembled WGS sequence"/>
</dbReference>
<feature type="transmembrane region" description="Helical" evidence="1">
    <location>
        <begin position="332"/>
        <end position="351"/>
    </location>
</feature>
<evidence type="ECO:0000313" key="3">
    <source>
        <dbReference type="Proteomes" id="UP000652231"/>
    </source>
</evidence>
<reference evidence="2" key="1">
    <citation type="journal article" date="2014" name="Int. J. Syst. Evol. Microbiol.">
        <title>Complete genome sequence of Corynebacterium casei LMG S-19264T (=DSM 44701T), isolated from a smear-ripened cheese.</title>
        <authorList>
            <consortium name="US DOE Joint Genome Institute (JGI-PGF)"/>
            <person name="Walter F."/>
            <person name="Albersmeier A."/>
            <person name="Kalinowski J."/>
            <person name="Ruckert C."/>
        </authorList>
    </citation>
    <scope>NUCLEOTIDE SEQUENCE</scope>
    <source>
        <strain evidence="2">CGMCC 1.12924</strain>
    </source>
</reference>
<feature type="transmembrane region" description="Helical" evidence="1">
    <location>
        <begin position="186"/>
        <end position="202"/>
    </location>
</feature>
<keyword evidence="1" id="KW-0472">Membrane</keyword>
<gene>
    <name evidence="2" type="ORF">GCM10011312_12450</name>
</gene>
<keyword evidence="1" id="KW-0812">Transmembrane</keyword>
<dbReference type="RefSeq" id="WP_188440624.1">
    <property type="nucleotide sequence ID" value="NZ_BMGK01000004.1"/>
</dbReference>
<keyword evidence="1" id="KW-1133">Transmembrane helix</keyword>
<protein>
    <recommendedName>
        <fullName evidence="4">Mannosyltransferase</fullName>
    </recommendedName>
</protein>
<comment type="caution">
    <text evidence="2">The sequence shown here is derived from an EMBL/GenBank/DDBJ whole genome shotgun (WGS) entry which is preliminary data.</text>
</comment>
<evidence type="ECO:0008006" key="4">
    <source>
        <dbReference type="Google" id="ProtNLM"/>
    </source>
</evidence>
<feature type="transmembrane region" description="Helical" evidence="1">
    <location>
        <begin position="60"/>
        <end position="79"/>
    </location>
</feature>
<keyword evidence="3" id="KW-1185">Reference proteome</keyword>
<feature type="transmembrane region" description="Helical" evidence="1">
    <location>
        <begin position="398"/>
        <end position="416"/>
    </location>
</feature>
<dbReference type="AlphaFoldDB" id="A0A8J2V944"/>
<dbReference type="EMBL" id="BMGK01000004">
    <property type="protein sequence ID" value="GGD90063.1"/>
    <property type="molecule type" value="Genomic_DNA"/>
</dbReference>
<feature type="transmembrane region" description="Helical" evidence="1">
    <location>
        <begin position="423"/>
        <end position="440"/>
    </location>
</feature>
<feature type="transmembrane region" description="Helical" evidence="1">
    <location>
        <begin position="363"/>
        <end position="386"/>
    </location>
</feature>
<evidence type="ECO:0000313" key="2">
    <source>
        <dbReference type="EMBL" id="GGD90063.1"/>
    </source>
</evidence>
<organism evidence="2 3">
    <name type="scientific">Planktosalinus lacus</name>
    <dbReference type="NCBI Taxonomy" id="1526573"/>
    <lineage>
        <taxon>Bacteria</taxon>
        <taxon>Pseudomonadati</taxon>
        <taxon>Bacteroidota</taxon>
        <taxon>Flavobacteriia</taxon>
        <taxon>Flavobacteriales</taxon>
        <taxon>Flavobacteriaceae</taxon>
        <taxon>Planktosalinus</taxon>
    </lineage>
</organism>
<proteinExistence type="predicted"/>
<feature type="transmembrane region" description="Helical" evidence="1">
    <location>
        <begin position="303"/>
        <end position="320"/>
    </location>
</feature>
<feature type="transmembrane region" description="Helical" evidence="1">
    <location>
        <begin position="272"/>
        <end position="291"/>
    </location>
</feature>
<reference evidence="2" key="2">
    <citation type="submission" date="2020-09" db="EMBL/GenBank/DDBJ databases">
        <authorList>
            <person name="Sun Q."/>
            <person name="Zhou Y."/>
        </authorList>
    </citation>
    <scope>NUCLEOTIDE SEQUENCE</scope>
    <source>
        <strain evidence="2">CGMCC 1.12924</strain>
    </source>
</reference>
<evidence type="ECO:0000256" key="1">
    <source>
        <dbReference type="SAM" id="Phobius"/>
    </source>
</evidence>
<feature type="transmembrane region" description="Helical" evidence="1">
    <location>
        <begin position="235"/>
        <end position="260"/>
    </location>
</feature>
<feature type="transmembrane region" description="Helical" evidence="1">
    <location>
        <begin position="143"/>
        <end position="166"/>
    </location>
</feature>
<dbReference type="Pfam" id="PF26314">
    <property type="entry name" value="MptA_B_family"/>
    <property type="match status" value="1"/>
</dbReference>
<feature type="transmembrane region" description="Helical" evidence="1">
    <location>
        <begin position="7"/>
        <end position="27"/>
    </location>
</feature>
<sequence>MGKLNLYRIPLLMVAASLVFYGSFAYQLERSDFIKLFSLYAALFFLFYKLVQLNAGNFKFLLWTGIALRAVFIFSIPNLSQDFYRFLWDGRLLVQGINPYLSTPDSFASLGMTGIHQAQTLIDGMGTLNAGHYSNYPPLSQGIYALAALLAGKSILGSVIVLRVILIAADIGTVLFGKKLLEKLQLPAHHIFWFFLNPFIIIELTGNLHFEGVMVFFLVGALYFLATKKWLWSGVFLGLSVATKLIPLVFLPLLLPYFITQFPTKAAALKKLIIYYITVLATVLVLFLPFLSEAFLQNFGKTLSLWFVTFEFNAGVYYLIRWIGFETVGWNIIGTVGTILPVITLLFVLYLSLFRKAASIRQLIVLMLLGMCLYLLLSTTVHPWYLTIPLVLSLFTRYRFMLVWSFMIVLSYAAYSPGGFQEHLWLVALEYVVVLGYFIWEVKNHAMQSHGN</sequence>
<accession>A0A8J2V944</accession>